<name>A0A819F780_9BILA</name>
<evidence type="ECO:0000313" key="3">
    <source>
        <dbReference type="Proteomes" id="UP000663874"/>
    </source>
</evidence>
<sequence length="110" mass="12691">MTTPNEVQPKIWCHINGTQEEILDRFCISELCKGWPVYRDASELNNYRDLFLNDAYVWTTWGGATHIDEFIKKSKQGKTNGDFIMHRENGTLVDLAGDRGIVQMSRIGFH</sequence>
<gene>
    <name evidence="2" type="ORF">FNK824_LOCUS18513</name>
</gene>
<organism evidence="2 3">
    <name type="scientific">Rotaria sordida</name>
    <dbReference type="NCBI Taxonomy" id="392033"/>
    <lineage>
        <taxon>Eukaryota</taxon>
        <taxon>Metazoa</taxon>
        <taxon>Spiralia</taxon>
        <taxon>Gnathifera</taxon>
        <taxon>Rotifera</taxon>
        <taxon>Eurotatoria</taxon>
        <taxon>Bdelloidea</taxon>
        <taxon>Philodinida</taxon>
        <taxon>Philodinidae</taxon>
        <taxon>Rotaria</taxon>
    </lineage>
</organism>
<proteinExistence type="predicted"/>
<evidence type="ECO:0000313" key="2">
    <source>
        <dbReference type="EMBL" id="CAF3861803.1"/>
    </source>
</evidence>
<dbReference type="AlphaFoldDB" id="A0A819F780"/>
<evidence type="ECO:0000259" key="1">
    <source>
        <dbReference type="Pfam" id="PF13577"/>
    </source>
</evidence>
<dbReference type="Proteomes" id="UP000663874">
    <property type="component" value="Unassembled WGS sequence"/>
</dbReference>
<dbReference type="InterPro" id="IPR037401">
    <property type="entry name" value="SnoaL-like"/>
</dbReference>
<dbReference type="InterPro" id="IPR032710">
    <property type="entry name" value="NTF2-like_dom_sf"/>
</dbReference>
<dbReference type="SUPFAM" id="SSF54427">
    <property type="entry name" value="NTF2-like"/>
    <property type="match status" value="1"/>
</dbReference>
<accession>A0A819F780</accession>
<dbReference type="EMBL" id="CAJOBE010003101">
    <property type="protein sequence ID" value="CAF3861803.1"/>
    <property type="molecule type" value="Genomic_DNA"/>
</dbReference>
<protein>
    <recommendedName>
        <fullName evidence="1">SnoaL-like domain-containing protein</fullName>
    </recommendedName>
</protein>
<reference evidence="2" key="1">
    <citation type="submission" date="2021-02" db="EMBL/GenBank/DDBJ databases">
        <authorList>
            <person name="Nowell W R."/>
        </authorList>
    </citation>
    <scope>NUCLEOTIDE SEQUENCE</scope>
</reference>
<feature type="domain" description="SnoaL-like" evidence="1">
    <location>
        <begin position="20"/>
        <end position="105"/>
    </location>
</feature>
<comment type="caution">
    <text evidence="2">The sequence shown here is derived from an EMBL/GenBank/DDBJ whole genome shotgun (WGS) entry which is preliminary data.</text>
</comment>
<dbReference type="Pfam" id="PF13577">
    <property type="entry name" value="SnoaL_4"/>
    <property type="match status" value="1"/>
</dbReference>